<dbReference type="AlphaFoldDB" id="A0AAV7IKU9"/>
<name>A0AAV7IKU9_COTGL</name>
<organism evidence="1 2">
    <name type="scientific">Cotesia glomerata</name>
    <name type="common">Lepidopteran parasitic wasp</name>
    <name type="synonym">Apanteles glomeratus</name>
    <dbReference type="NCBI Taxonomy" id="32391"/>
    <lineage>
        <taxon>Eukaryota</taxon>
        <taxon>Metazoa</taxon>
        <taxon>Ecdysozoa</taxon>
        <taxon>Arthropoda</taxon>
        <taxon>Hexapoda</taxon>
        <taxon>Insecta</taxon>
        <taxon>Pterygota</taxon>
        <taxon>Neoptera</taxon>
        <taxon>Endopterygota</taxon>
        <taxon>Hymenoptera</taxon>
        <taxon>Apocrita</taxon>
        <taxon>Ichneumonoidea</taxon>
        <taxon>Braconidae</taxon>
        <taxon>Microgastrinae</taxon>
        <taxon>Cotesia</taxon>
    </lineage>
</organism>
<gene>
    <name evidence="1" type="ORF">KQX54_008603</name>
</gene>
<accession>A0AAV7IKU9</accession>
<reference evidence="1 2" key="1">
    <citation type="journal article" date="2021" name="J. Hered.">
        <title>A chromosome-level genome assembly of the parasitoid wasp, Cotesia glomerata (Hymenoptera: Braconidae).</title>
        <authorList>
            <person name="Pinto B.J."/>
            <person name="Weis J.J."/>
            <person name="Gamble T."/>
            <person name="Ode P.J."/>
            <person name="Paul R."/>
            <person name="Zaspel J.M."/>
        </authorList>
    </citation>
    <scope>NUCLEOTIDE SEQUENCE [LARGE SCALE GENOMIC DNA]</scope>
    <source>
        <strain evidence="1">CgM1</strain>
    </source>
</reference>
<keyword evidence="2" id="KW-1185">Reference proteome</keyword>
<dbReference type="Proteomes" id="UP000826195">
    <property type="component" value="Unassembled WGS sequence"/>
</dbReference>
<dbReference type="EMBL" id="JAHXZJ010001119">
    <property type="protein sequence ID" value="KAH0554218.1"/>
    <property type="molecule type" value="Genomic_DNA"/>
</dbReference>
<evidence type="ECO:0000313" key="2">
    <source>
        <dbReference type="Proteomes" id="UP000826195"/>
    </source>
</evidence>
<evidence type="ECO:0000313" key="1">
    <source>
        <dbReference type="EMBL" id="KAH0554218.1"/>
    </source>
</evidence>
<sequence>MIAYNSWVTRSGQECAIASLRKPAQRNAQYLHIHVNGERREKSCVVRRLMPLLLLCSQWLPLPAAKLS</sequence>
<proteinExistence type="predicted"/>
<comment type="caution">
    <text evidence="1">The sequence shown here is derived from an EMBL/GenBank/DDBJ whole genome shotgun (WGS) entry which is preliminary data.</text>
</comment>
<protein>
    <submittedName>
        <fullName evidence="1">Uncharacterized protein</fullName>
    </submittedName>
</protein>